<dbReference type="AlphaFoldDB" id="A0A5K3EQC6"/>
<evidence type="ECO:0000313" key="2">
    <source>
        <dbReference type="WBParaSite" id="MCU_001932-RA"/>
    </source>
</evidence>
<proteinExistence type="predicted"/>
<feature type="region of interest" description="Disordered" evidence="1">
    <location>
        <begin position="52"/>
        <end position="76"/>
    </location>
</feature>
<name>A0A5K3EQC6_MESCO</name>
<organism evidence="2">
    <name type="scientific">Mesocestoides corti</name>
    <name type="common">Flatworm</name>
    <dbReference type="NCBI Taxonomy" id="53468"/>
    <lineage>
        <taxon>Eukaryota</taxon>
        <taxon>Metazoa</taxon>
        <taxon>Spiralia</taxon>
        <taxon>Lophotrochozoa</taxon>
        <taxon>Platyhelminthes</taxon>
        <taxon>Cestoda</taxon>
        <taxon>Eucestoda</taxon>
        <taxon>Cyclophyllidea</taxon>
        <taxon>Mesocestoididae</taxon>
        <taxon>Mesocestoides</taxon>
    </lineage>
</organism>
<dbReference type="WBParaSite" id="MCU_001932-RA">
    <property type="protein sequence ID" value="MCU_001932-RA"/>
    <property type="gene ID" value="MCU_001932"/>
</dbReference>
<reference evidence="2" key="1">
    <citation type="submission" date="2019-11" db="UniProtKB">
        <authorList>
            <consortium name="WormBaseParasite"/>
        </authorList>
    </citation>
    <scope>IDENTIFICATION</scope>
</reference>
<protein>
    <submittedName>
        <fullName evidence="2">Secreted protein</fullName>
    </submittedName>
</protein>
<accession>A0A5K3EQC6</accession>
<evidence type="ECO:0000256" key="1">
    <source>
        <dbReference type="SAM" id="MobiDB-lite"/>
    </source>
</evidence>
<sequence>MSARCVLLPFFLIPNQQLPTAPMVVFQRQYSKFSQPFLYSVAKCDRAAQAGNARSARKLSDSTRVQMSSSGDEKVGHIGRPANCALANPPIQWLHKNAII</sequence>